<evidence type="ECO:0000256" key="2">
    <source>
        <dbReference type="ARBA" id="ARBA00022670"/>
    </source>
</evidence>
<evidence type="ECO:0000256" key="1">
    <source>
        <dbReference type="ARBA" id="ARBA00011073"/>
    </source>
</evidence>
<dbReference type="InterPro" id="IPR050131">
    <property type="entry name" value="Peptidase_S8_subtilisin-like"/>
</dbReference>
<feature type="domain" description="Peptidase S8/S53" evidence="6">
    <location>
        <begin position="108"/>
        <end position="320"/>
    </location>
</feature>
<evidence type="ECO:0000259" key="6">
    <source>
        <dbReference type="Pfam" id="PF00082"/>
    </source>
</evidence>
<dbReference type="SUPFAM" id="SSF52743">
    <property type="entry name" value="Subtilisin-like"/>
    <property type="match status" value="1"/>
</dbReference>
<dbReference type="InterPro" id="IPR036852">
    <property type="entry name" value="Peptidase_S8/S53_dom_sf"/>
</dbReference>
<gene>
    <name evidence="7" type="ORF">HNP84_004955</name>
</gene>
<dbReference type="PANTHER" id="PTHR43806:SF11">
    <property type="entry name" value="CEREVISIN-RELATED"/>
    <property type="match status" value="1"/>
</dbReference>
<dbReference type="PANTHER" id="PTHR43806">
    <property type="entry name" value="PEPTIDASE S8"/>
    <property type="match status" value="1"/>
</dbReference>
<name>A0A840P899_9ACTN</name>
<dbReference type="GO" id="GO:0006508">
    <property type="term" value="P:proteolysis"/>
    <property type="evidence" value="ECO:0007669"/>
    <property type="project" value="UniProtKB-KW"/>
</dbReference>
<dbReference type="Pfam" id="PF00082">
    <property type="entry name" value="Peptidase_S8"/>
    <property type="match status" value="1"/>
</dbReference>
<comment type="caution">
    <text evidence="7">The sequence shown here is derived from an EMBL/GenBank/DDBJ whole genome shotgun (WGS) entry which is preliminary data.</text>
</comment>
<dbReference type="Gene3D" id="3.40.50.200">
    <property type="entry name" value="Peptidase S8/S53 domain"/>
    <property type="match status" value="1"/>
</dbReference>
<dbReference type="RefSeq" id="WP_185052162.1">
    <property type="nucleotide sequence ID" value="NZ_BAABIX010000015.1"/>
</dbReference>
<protein>
    <submittedName>
        <fullName evidence="7">Subtilisin family serine protease</fullName>
    </submittedName>
</protein>
<keyword evidence="4 5" id="KW-0720">Serine protease</keyword>
<dbReference type="EMBL" id="JACHGN010000010">
    <property type="protein sequence ID" value="MBB5135219.1"/>
    <property type="molecule type" value="Genomic_DNA"/>
</dbReference>
<feature type="active site" description="Charge relay system" evidence="5">
    <location>
        <position position="154"/>
    </location>
</feature>
<sequence length="351" mass="35910">MHAHVIAVSRTAGAPALIRPRQLLIDHTAVSAVERWSQGVSEHDGVCQVRLAPGVDPVALADDLRSQGLPASPNHVLVGQPLFFGGPATRPFPTGPVDPGPGGPPSLVSVAVLDTGIAPHPWWNDSPWYSERGAGSDELADSDGDLALDAQAGHGTFIAGLLLRRAPGVRLRIGRVLDGHGVGDEAGLLRALAGLRERPPQVLNLSLGAHTADDQPPPLLARALEQLPGTVVVACAGNTGSSRPFWPAALPGVVAVGALDAAGTGRAPFSAYGPWVNACAPGEWLASTFLSACGFSGYARWSGTSFAAALVSGAIADAARELPPADAAAYVLDPLRGGQIPDLGVLVPADR</sequence>
<evidence type="ECO:0000256" key="3">
    <source>
        <dbReference type="ARBA" id="ARBA00022801"/>
    </source>
</evidence>
<dbReference type="InterPro" id="IPR023827">
    <property type="entry name" value="Peptidase_S8_Asp-AS"/>
</dbReference>
<feature type="active site" description="Charge relay system" evidence="5">
    <location>
        <position position="305"/>
    </location>
</feature>
<keyword evidence="8" id="KW-1185">Reference proteome</keyword>
<accession>A0A840P899</accession>
<feature type="active site" description="Charge relay system" evidence="5">
    <location>
        <position position="114"/>
    </location>
</feature>
<evidence type="ECO:0000256" key="4">
    <source>
        <dbReference type="ARBA" id="ARBA00022825"/>
    </source>
</evidence>
<organism evidence="7 8">
    <name type="scientific">Thermocatellispora tengchongensis</name>
    <dbReference type="NCBI Taxonomy" id="1073253"/>
    <lineage>
        <taxon>Bacteria</taxon>
        <taxon>Bacillati</taxon>
        <taxon>Actinomycetota</taxon>
        <taxon>Actinomycetes</taxon>
        <taxon>Streptosporangiales</taxon>
        <taxon>Streptosporangiaceae</taxon>
        <taxon>Thermocatellispora</taxon>
    </lineage>
</organism>
<evidence type="ECO:0000256" key="5">
    <source>
        <dbReference type="PROSITE-ProRule" id="PRU01240"/>
    </source>
</evidence>
<dbReference type="AlphaFoldDB" id="A0A840P899"/>
<dbReference type="InterPro" id="IPR000209">
    <property type="entry name" value="Peptidase_S8/S53_dom"/>
</dbReference>
<comment type="similarity">
    <text evidence="1 5">Belongs to the peptidase S8 family.</text>
</comment>
<dbReference type="Proteomes" id="UP000578449">
    <property type="component" value="Unassembled WGS sequence"/>
</dbReference>
<dbReference type="GO" id="GO:0004252">
    <property type="term" value="F:serine-type endopeptidase activity"/>
    <property type="evidence" value="ECO:0007669"/>
    <property type="project" value="UniProtKB-UniRule"/>
</dbReference>
<proteinExistence type="inferred from homology"/>
<evidence type="ECO:0000313" key="7">
    <source>
        <dbReference type="EMBL" id="MBB5135219.1"/>
    </source>
</evidence>
<dbReference type="PROSITE" id="PS51892">
    <property type="entry name" value="SUBTILASE"/>
    <property type="match status" value="1"/>
</dbReference>
<evidence type="ECO:0000313" key="8">
    <source>
        <dbReference type="Proteomes" id="UP000578449"/>
    </source>
</evidence>
<keyword evidence="2 5" id="KW-0645">Protease</keyword>
<reference evidence="7 8" key="1">
    <citation type="submission" date="2020-08" db="EMBL/GenBank/DDBJ databases">
        <title>Genomic Encyclopedia of Type Strains, Phase IV (KMG-IV): sequencing the most valuable type-strain genomes for metagenomic binning, comparative biology and taxonomic classification.</title>
        <authorList>
            <person name="Goeker M."/>
        </authorList>
    </citation>
    <scope>NUCLEOTIDE SEQUENCE [LARGE SCALE GENOMIC DNA]</scope>
    <source>
        <strain evidence="7 8">DSM 45615</strain>
    </source>
</reference>
<keyword evidence="3 5" id="KW-0378">Hydrolase</keyword>
<dbReference type="PROSITE" id="PS00136">
    <property type="entry name" value="SUBTILASE_ASP"/>
    <property type="match status" value="1"/>
</dbReference>
<dbReference type="CDD" id="cd00306">
    <property type="entry name" value="Peptidases_S8_S53"/>
    <property type="match status" value="1"/>
</dbReference>